<organism evidence="8 9">
    <name type="scientific">Candidatus Zambryskibacteria bacterium RIFCSPLOWO2_01_FULL_45_21</name>
    <dbReference type="NCBI Taxonomy" id="1802761"/>
    <lineage>
        <taxon>Bacteria</taxon>
        <taxon>Candidatus Zambryskiibacteriota</taxon>
    </lineage>
</organism>
<dbReference type="Proteomes" id="UP000176800">
    <property type="component" value="Unassembled WGS sequence"/>
</dbReference>
<dbReference type="EMBL" id="MHWE01000008">
    <property type="protein sequence ID" value="OHB04328.1"/>
    <property type="molecule type" value="Genomic_DNA"/>
</dbReference>
<keyword evidence="3 7" id="KW-0694">RNA-binding</keyword>
<reference evidence="8 9" key="1">
    <citation type="journal article" date="2016" name="Nat. Commun.">
        <title>Thousands of microbial genomes shed light on interconnected biogeochemical processes in an aquifer system.</title>
        <authorList>
            <person name="Anantharaman K."/>
            <person name="Brown C.T."/>
            <person name="Hug L.A."/>
            <person name="Sharon I."/>
            <person name="Castelle C.J."/>
            <person name="Probst A.J."/>
            <person name="Thomas B.C."/>
            <person name="Singh A."/>
            <person name="Wilkins M.J."/>
            <person name="Karaoz U."/>
            <person name="Brodie E.L."/>
            <person name="Williams K.H."/>
            <person name="Hubbard S.S."/>
            <person name="Banfield J.F."/>
        </authorList>
    </citation>
    <scope>NUCLEOTIDE SEQUENCE [LARGE SCALE GENOMIC DNA]</scope>
</reference>
<dbReference type="PANTHER" id="PTHR33398">
    <property type="entry name" value="30S RIBOSOMAL PROTEIN S20"/>
    <property type="match status" value="1"/>
</dbReference>
<evidence type="ECO:0000256" key="2">
    <source>
        <dbReference type="ARBA" id="ARBA00022730"/>
    </source>
</evidence>
<evidence type="ECO:0000256" key="5">
    <source>
        <dbReference type="ARBA" id="ARBA00023274"/>
    </source>
</evidence>
<comment type="caution">
    <text evidence="8">The sequence shown here is derived from an EMBL/GenBank/DDBJ whole genome shotgun (WGS) entry which is preliminary data.</text>
</comment>
<comment type="function">
    <text evidence="7">Binds directly to 16S ribosomal RNA.</text>
</comment>
<dbReference type="PANTHER" id="PTHR33398:SF1">
    <property type="entry name" value="SMALL RIBOSOMAL SUBUNIT PROTEIN BS20C"/>
    <property type="match status" value="1"/>
</dbReference>
<dbReference type="SUPFAM" id="SSF46992">
    <property type="entry name" value="Ribosomal protein S20"/>
    <property type="match status" value="1"/>
</dbReference>
<keyword evidence="4 7" id="KW-0689">Ribosomal protein</keyword>
<protein>
    <recommendedName>
        <fullName evidence="6 7">Small ribosomal subunit protein bS20</fullName>
    </recommendedName>
</protein>
<proteinExistence type="inferred from homology"/>
<dbReference type="AlphaFoldDB" id="A0A1G2U486"/>
<keyword evidence="5 7" id="KW-0687">Ribonucleoprotein</keyword>
<dbReference type="GO" id="GO:0070181">
    <property type="term" value="F:small ribosomal subunit rRNA binding"/>
    <property type="evidence" value="ECO:0007669"/>
    <property type="project" value="TreeGrafter"/>
</dbReference>
<accession>A0A1G2U486</accession>
<dbReference type="Pfam" id="PF01649">
    <property type="entry name" value="Ribosomal_S20p"/>
    <property type="match status" value="1"/>
</dbReference>
<evidence type="ECO:0000256" key="7">
    <source>
        <dbReference type="HAMAP-Rule" id="MF_00500"/>
    </source>
</evidence>
<evidence type="ECO:0000256" key="6">
    <source>
        <dbReference type="ARBA" id="ARBA00035136"/>
    </source>
</evidence>
<dbReference type="GO" id="GO:0005829">
    <property type="term" value="C:cytosol"/>
    <property type="evidence" value="ECO:0007669"/>
    <property type="project" value="TreeGrafter"/>
</dbReference>
<comment type="similarity">
    <text evidence="1 7">Belongs to the bacterial ribosomal protein bS20 family.</text>
</comment>
<evidence type="ECO:0000256" key="1">
    <source>
        <dbReference type="ARBA" id="ARBA00007634"/>
    </source>
</evidence>
<evidence type="ECO:0000313" key="8">
    <source>
        <dbReference type="EMBL" id="OHB04328.1"/>
    </source>
</evidence>
<evidence type="ECO:0000256" key="3">
    <source>
        <dbReference type="ARBA" id="ARBA00022884"/>
    </source>
</evidence>
<dbReference type="GO" id="GO:0003735">
    <property type="term" value="F:structural constituent of ribosome"/>
    <property type="evidence" value="ECO:0007669"/>
    <property type="project" value="InterPro"/>
</dbReference>
<sequence>MPITKSAKKALRNSARKQEFNLRHKRDMLWAEKKLRKLIADKKTKEAQEFFQKVQKIIDKAAKRGVIKDNTASRKKSRLSAVIRKAS</sequence>
<dbReference type="GO" id="GO:0015935">
    <property type="term" value="C:small ribosomal subunit"/>
    <property type="evidence" value="ECO:0007669"/>
    <property type="project" value="TreeGrafter"/>
</dbReference>
<dbReference type="NCBIfam" id="TIGR00029">
    <property type="entry name" value="S20"/>
    <property type="match status" value="1"/>
</dbReference>
<evidence type="ECO:0000256" key="4">
    <source>
        <dbReference type="ARBA" id="ARBA00022980"/>
    </source>
</evidence>
<keyword evidence="2 7" id="KW-0699">rRNA-binding</keyword>
<dbReference type="InterPro" id="IPR002583">
    <property type="entry name" value="Ribosomal_bS20"/>
</dbReference>
<dbReference type="HAMAP" id="MF_00500">
    <property type="entry name" value="Ribosomal_bS20"/>
    <property type="match status" value="1"/>
</dbReference>
<dbReference type="Gene3D" id="1.20.58.110">
    <property type="entry name" value="Ribosomal protein S20"/>
    <property type="match status" value="1"/>
</dbReference>
<evidence type="ECO:0000313" key="9">
    <source>
        <dbReference type="Proteomes" id="UP000176800"/>
    </source>
</evidence>
<dbReference type="GO" id="GO:0006412">
    <property type="term" value="P:translation"/>
    <property type="evidence" value="ECO:0007669"/>
    <property type="project" value="UniProtKB-UniRule"/>
</dbReference>
<name>A0A1G2U486_9BACT</name>
<dbReference type="InterPro" id="IPR036510">
    <property type="entry name" value="Ribosomal_bS20_sf"/>
</dbReference>
<gene>
    <name evidence="7" type="primary">rpsT</name>
    <name evidence="8" type="ORF">A3B14_02565</name>
</gene>